<evidence type="ECO:0000313" key="1">
    <source>
        <dbReference type="EMBL" id="KWV40227.1"/>
    </source>
</evidence>
<dbReference type="AlphaFoldDB" id="A0A109J0V3"/>
<comment type="caution">
    <text evidence="1">The sequence shown here is derived from an EMBL/GenBank/DDBJ whole genome shotgun (WGS) entry which is preliminary data.</text>
</comment>
<organism evidence="1 2">
    <name type="scientific">Rhizobium altiplani</name>
    <dbReference type="NCBI Taxonomy" id="1864509"/>
    <lineage>
        <taxon>Bacteria</taxon>
        <taxon>Pseudomonadati</taxon>
        <taxon>Pseudomonadota</taxon>
        <taxon>Alphaproteobacteria</taxon>
        <taxon>Hyphomicrobiales</taxon>
        <taxon>Rhizobiaceae</taxon>
        <taxon>Rhizobium/Agrobacterium group</taxon>
        <taxon>Rhizobium</taxon>
    </lineage>
</organism>
<sequence length="64" mass="7225">MLDAIEIGEKLRVKGDDALNAETVERVNQTWWSLPEREVVPLNVLERIDAHVKMLTPVLGAHAH</sequence>
<keyword evidence="2" id="KW-1185">Reference proteome</keyword>
<accession>A0A109J0V3</accession>
<reference evidence="1 2" key="1">
    <citation type="submission" date="2015-11" db="EMBL/GenBank/DDBJ databases">
        <title>Draft Genome Sequence of the Strain BR 10423 (Rhizobium sp.) isolated from nodules of Mimosa pudica.</title>
        <authorList>
            <person name="Barauna A.C."/>
            <person name="Zilli J.E."/>
            <person name="Simoes-Araujo J.L."/>
            <person name="Reis V.M."/>
            <person name="James E.K."/>
            <person name="Reis F.B.Jr."/>
            <person name="Rouws L.F."/>
            <person name="Passos S.R."/>
            <person name="Gois S.R."/>
        </authorList>
    </citation>
    <scope>NUCLEOTIDE SEQUENCE [LARGE SCALE GENOMIC DNA]</scope>
    <source>
        <strain evidence="1 2">BR10423</strain>
    </source>
</reference>
<proteinExistence type="predicted"/>
<name>A0A109J0V3_9HYPH</name>
<dbReference type="EMBL" id="LNCD01000150">
    <property type="protein sequence ID" value="KWV40227.1"/>
    <property type="molecule type" value="Genomic_DNA"/>
</dbReference>
<dbReference type="Proteomes" id="UP000068164">
    <property type="component" value="Unassembled WGS sequence"/>
</dbReference>
<protein>
    <submittedName>
        <fullName evidence="1">Uncharacterized protein</fullName>
    </submittedName>
</protein>
<gene>
    <name evidence="1" type="ORF">AS026_26540</name>
</gene>
<evidence type="ECO:0000313" key="2">
    <source>
        <dbReference type="Proteomes" id="UP000068164"/>
    </source>
</evidence>